<reference evidence="4" key="1">
    <citation type="submission" date="2016-06" db="EMBL/GenBank/DDBJ databases">
        <title>Draft Genome sequence of the fungus Inonotus baumii.</title>
        <authorList>
            <person name="Zhu H."/>
            <person name="Lin W."/>
        </authorList>
    </citation>
    <scope>NUCLEOTIDE SEQUENCE</scope>
    <source>
        <strain evidence="4">821</strain>
    </source>
</reference>
<evidence type="ECO:0000256" key="2">
    <source>
        <dbReference type="ARBA" id="ARBA00022737"/>
    </source>
</evidence>
<dbReference type="AlphaFoldDB" id="A0A9Q5NB04"/>
<dbReference type="InterPro" id="IPR001680">
    <property type="entry name" value="WD40_rpt"/>
</dbReference>
<dbReference type="Gene3D" id="2.130.10.10">
    <property type="entry name" value="YVTN repeat-like/Quinoprotein amine dehydrogenase"/>
    <property type="match status" value="3"/>
</dbReference>
<dbReference type="InterPro" id="IPR020472">
    <property type="entry name" value="WD40_PAC1"/>
</dbReference>
<keyword evidence="2" id="KW-0677">Repeat</keyword>
<organism evidence="4 5">
    <name type="scientific">Sanghuangporus baumii</name>
    <name type="common">Phellinus baumii</name>
    <dbReference type="NCBI Taxonomy" id="108892"/>
    <lineage>
        <taxon>Eukaryota</taxon>
        <taxon>Fungi</taxon>
        <taxon>Dikarya</taxon>
        <taxon>Basidiomycota</taxon>
        <taxon>Agaricomycotina</taxon>
        <taxon>Agaricomycetes</taxon>
        <taxon>Hymenochaetales</taxon>
        <taxon>Hymenochaetaceae</taxon>
        <taxon>Sanghuangporus</taxon>
    </lineage>
</organism>
<feature type="repeat" description="WD" evidence="3">
    <location>
        <begin position="73"/>
        <end position="105"/>
    </location>
</feature>
<dbReference type="InterPro" id="IPR011047">
    <property type="entry name" value="Quinoprotein_ADH-like_sf"/>
</dbReference>
<feature type="repeat" description="WD" evidence="3">
    <location>
        <begin position="331"/>
        <end position="365"/>
    </location>
</feature>
<accession>A0A9Q5NB04</accession>
<sequence length="400" mass="43235">MFGRVASHALLQVAMWIESTETDVVSFLQDANEVATMFAMSIMESTPHIAHTIKVWDFHSGEEIITLADNSRSVSFFPDGRRLASVSRDGTLRIWDVQAGEVILGTLQVQGYILSVAISPDGTRVASGHWDGEIVLWDMSGGTKLSRFAGDRRRALSIAFSPDGSLLASGSSNGSPRIWEIDSGEAAFRIHACTNGCHLVSFTPDCKYIVSSCEKRIHEVESGSVAFVFDKFRASSCLSCGTRAVVDCRVGNGFSVLDLTNGKVVSGPFEGHTDDVWSVAITPDGRHIISGSFDGTVRIWDVAAANNESKTVWDVAIGQLAFSPVKEPRSICCVAISPDNTMIASGDKDGALDVWEMETGQLIVGPLDVFTDEAASFDVFTNEVTSLEFSSDRSRHCIGF</sequence>
<protein>
    <submittedName>
        <fullName evidence="4">WD40 repeat-like protein</fullName>
    </submittedName>
</protein>
<dbReference type="InterPro" id="IPR019775">
    <property type="entry name" value="WD40_repeat_CS"/>
</dbReference>
<feature type="repeat" description="WD" evidence="3">
    <location>
        <begin position="269"/>
        <end position="310"/>
    </location>
</feature>
<feature type="repeat" description="WD" evidence="3">
    <location>
        <begin position="148"/>
        <end position="189"/>
    </location>
</feature>
<dbReference type="InterPro" id="IPR050349">
    <property type="entry name" value="WD_LIS1/nudF_dynein_reg"/>
</dbReference>
<dbReference type="Proteomes" id="UP000757232">
    <property type="component" value="Unassembled WGS sequence"/>
</dbReference>
<dbReference type="PANTHER" id="PTHR44129">
    <property type="entry name" value="WD REPEAT-CONTAINING PROTEIN POP1"/>
    <property type="match status" value="1"/>
</dbReference>
<name>A0A9Q5NB04_SANBA</name>
<dbReference type="PROSITE" id="PS00678">
    <property type="entry name" value="WD_REPEATS_1"/>
    <property type="match status" value="3"/>
</dbReference>
<dbReference type="OrthoDB" id="2748152at2759"/>
<keyword evidence="1 3" id="KW-0853">WD repeat</keyword>
<dbReference type="SUPFAM" id="SSF50998">
    <property type="entry name" value="Quinoprotein alcohol dehydrogenase-like"/>
    <property type="match status" value="1"/>
</dbReference>
<evidence type="ECO:0000256" key="3">
    <source>
        <dbReference type="PROSITE-ProRule" id="PRU00221"/>
    </source>
</evidence>
<keyword evidence="5" id="KW-1185">Reference proteome</keyword>
<evidence type="ECO:0000256" key="1">
    <source>
        <dbReference type="ARBA" id="ARBA00022574"/>
    </source>
</evidence>
<gene>
    <name evidence="4" type="ORF">A7U60_g2334</name>
</gene>
<dbReference type="PROSITE" id="PS50082">
    <property type="entry name" value="WD_REPEATS_2"/>
    <property type="match status" value="5"/>
</dbReference>
<dbReference type="EMBL" id="LNZH02000131">
    <property type="protein sequence ID" value="OCB90451.1"/>
    <property type="molecule type" value="Genomic_DNA"/>
</dbReference>
<dbReference type="InterPro" id="IPR015943">
    <property type="entry name" value="WD40/YVTN_repeat-like_dom_sf"/>
</dbReference>
<dbReference type="CDD" id="cd00200">
    <property type="entry name" value="WD40"/>
    <property type="match status" value="1"/>
</dbReference>
<feature type="repeat" description="WD" evidence="3">
    <location>
        <begin position="113"/>
        <end position="147"/>
    </location>
</feature>
<proteinExistence type="predicted"/>
<dbReference type="PROSITE" id="PS50294">
    <property type="entry name" value="WD_REPEATS_REGION"/>
    <property type="match status" value="4"/>
</dbReference>
<dbReference type="PRINTS" id="PR00320">
    <property type="entry name" value="GPROTEINBRPT"/>
</dbReference>
<evidence type="ECO:0000313" key="5">
    <source>
        <dbReference type="Proteomes" id="UP000757232"/>
    </source>
</evidence>
<comment type="caution">
    <text evidence="4">The sequence shown here is derived from an EMBL/GenBank/DDBJ whole genome shotgun (WGS) entry which is preliminary data.</text>
</comment>
<dbReference type="Pfam" id="PF00400">
    <property type="entry name" value="WD40"/>
    <property type="match status" value="5"/>
</dbReference>
<dbReference type="SMART" id="SM00320">
    <property type="entry name" value="WD40"/>
    <property type="match status" value="6"/>
</dbReference>
<evidence type="ECO:0000313" key="4">
    <source>
        <dbReference type="EMBL" id="OCB90451.1"/>
    </source>
</evidence>